<sequence length="69" mass="7367">MIMAKVGAMFANSIELTHMDSVWQKGGEIGHFSFGSTIVLSFEKGEIAFVTDIAAGNRVKVGEALAHVL</sequence>
<dbReference type="GO" id="GO:0006646">
    <property type="term" value="P:phosphatidylethanolamine biosynthetic process"/>
    <property type="evidence" value="ECO:0007669"/>
    <property type="project" value="TreeGrafter"/>
</dbReference>
<dbReference type="EMBL" id="CP019640">
    <property type="protein sequence ID" value="AQQ52940.1"/>
    <property type="molecule type" value="Genomic_DNA"/>
</dbReference>
<dbReference type="KEGG" id="pmar:B0X71_07455"/>
<evidence type="ECO:0000256" key="4">
    <source>
        <dbReference type="ARBA" id="ARBA00023317"/>
    </source>
</evidence>
<name>A0A1Q2KXL9_9BACL</name>
<dbReference type="PANTHER" id="PTHR10067">
    <property type="entry name" value="PHOSPHATIDYLSERINE DECARBOXYLASE"/>
    <property type="match status" value="1"/>
</dbReference>
<keyword evidence="4" id="KW-0670">Pyruvate</keyword>
<evidence type="ECO:0000256" key="2">
    <source>
        <dbReference type="ARBA" id="ARBA00023145"/>
    </source>
</evidence>
<dbReference type="Proteomes" id="UP000188184">
    <property type="component" value="Chromosome"/>
</dbReference>
<organism evidence="5 6">
    <name type="scientific">Planococcus lenghuensis</name>
    <dbReference type="NCBI Taxonomy" id="2213202"/>
    <lineage>
        <taxon>Bacteria</taxon>
        <taxon>Bacillati</taxon>
        <taxon>Bacillota</taxon>
        <taxon>Bacilli</taxon>
        <taxon>Bacillales</taxon>
        <taxon>Caryophanaceae</taxon>
        <taxon>Planococcus</taxon>
    </lineage>
</organism>
<evidence type="ECO:0000256" key="1">
    <source>
        <dbReference type="ARBA" id="ARBA00022793"/>
    </source>
</evidence>
<gene>
    <name evidence="5" type="ORF">B0X71_07455</name>
</gene>
<reference evidence="5 6" key="1">
    <citation type="submission" date="2017-02" db="EMBL/GenBank/DDBJ databases">
        <title>The complete genomic sequence of a novel cold adapted crude oil-degrading bacterium Planococcus qaidamina Y42.</title>
        <authorList>
            <person name="Yang R."/>
        </authorList>
    </citation>
    <scope>NUCLEOTIDE SEQUENCE [LARGE SCALE GENOMIC DNA]</scope>
    <source>
        <strain evidence="5 6">Y42</strain>
    </source>
</reference>
<evidence type="ECO:0000313" key="5">
    <source>
        <dbReference type="EMBL" id="AQQ52940.1"/>
    </source>
</evidence>
<dbReference type="OrthoDB" id="9802030at2"/>
<evidence type="ECO:0008006" key="7">
    <source>
        <dbReference type="Google" id="ProtNLM"/>
    </source>
</evidence>
<keyword evidence="3" id="KW-0456">Lyase</keyword>
<dbReference type="Pfam" id="PF02666">
    <property type="entry name" value="PS_Dcarbxylase"/>
    <property type="match status" value="1"/>
</dbReference>
<keyword evidence="2" id="KW-0865">Zymogen</keyword>
<keyword evidence="6" id="KW-1185">Reference proteome</keyword>
<dbReference type="InterPro" id="IPR003817">
    <property type="entry name" value="PS_Dcarbxylase"/>
</dbReference>
<protein>
    <recommendedName>
        <fullName evidence="7">Phosphatidylserine decarboxylase</fullName>
    </recommendedName>
</protein>
<evidence type="ECO:0000256" key="3">
    <source>
        <dbReference type="ARBA" id="ARBA00023239"/>
    </source>
</evidence>
<evidence type="ECO:0000313" key="6">
    <source>
        <dbReference type="Proteomes" id="UP000188184"/>
    </source>
</evidence>
<accession>A0A1Q2KXL9</accession>
<dbReference type="GO" id="GO:0004609">
    <property type="term" value="F:phosphatidylserine decarboxylase activity"/>
    <property type="evidence" value="ECO:0007669"/>
    <property type="project" value="InterPro"/>
</dbReference>
<proteinExistence type="predicted"/>
<keyword evidence="1" id="KW-0210">Decarboxylase</keyword>
<dbReference type="PANTHER" id="PTHR10067:SF6">
    <property type="entry name" value="PHOSPHATIDYLSERINE DECARBOXYLASE PROENZYME, MITOCHONDRIAL"/>
    <property type="match status" value="1"/>
</dbReference>
<dbReference type="AlphaFoldDB" id="A0A1Q2KXL9"/>